<dbReference type="Pfam" id="PF00355">
    <property type="entry name" value="Rieske"/>
    <property type="match status" value="1"/>
</dbReference>
<dbReference type="InterPro" id="IPR036922">
    <property type="entry name" value="Rieske_2Fe-2S_sf"/>
</dbReference>
<dbReference type="RefSeq" id="WP_088254949.1">
    <property type="nucleotide sequence ID" value="NZ_NIDE01000005.1"/>
</dbReference>
<feature type="domain" description="Rieske" evidence="5">
    <location>
        <begin position="5"/>
        <end position="99"/>
    </location>
</feature>
<dbReference type="PANTHER" id="PTHR21496:SF23">
    <property type="entry name" value="3-PHENYLPROPIONATE_CINNAMIC ACID DIOXYGENASE FERREDOXIN SUBUNIT"/>
    <property type="match status" value="1"/>
</dbReference>
<dbReference type="Gene3D" id="2.102.10.10">
    <property type="entry name" value="Rieske [2Fe-2S] iron-sulphur domain"/>
    <property type="match status" value="1"/>
</dbReference>
<evidence type="ECO:0000256" key="3">
    <source>
        <dbReference type="ARBA" id="ARBA00023004"/>
    </source>
</evidence>
<sequence length="105" mass="11412">MGQVVAVARVGDVPDGGSIVVEVNQKDVAVFLVDGQYYAIDDRCPHAGASLSGGGVEDGVVTCPWHYWRFRLTDGAWADNPRIKTGCYRVHVAGDEIRLELPDRV</sequence>
<evidence type="ECO:0000313" key="7">
    <source>
        <dbReference type="Proteomes" id="UP000214646"/>
    </source>
</evidence>
<dbReference type="PANTHER" id="PTHR21496">
    <property type="entry name" value="FERREDOXIN-RELATED"/>
    <property type="match status" value="1"/>
</dbReference>
<keyword evidence="4" id="KW-0411">Iron-sulfur</keyword>
<dbReference type="SUPFAM" id="SSF50022">
    <property type="entry name" value="ISP domain"/>
    <property type="match status" value="1"/>
</dbReference>
<comment type="caution">
    <text evidence="6">The sequence shown here is derived from an EMBL/GenBank/DDBJ whole genome shotgun (WGS) entry which is preliminary data.</text>
</comment>
<dbReference type="InterPro" id="IPR017941">
    <property type="entry name" value="Rieske_2Fe-2S"/>
</dbReference>
<keyword evidence="3" id="KW-0408">Iron</keyword>
<dbReference type="EMBL" id="NIDE01000005">
    <property type="protein sequence ID" value="OWK41673.1"/>
    <property type="molecule type" value="Genomic_DNA"/>
</dbReference>
<dbReference type="AlphaFoldDB" id="A0A225DL39"/>
<dbReference type="Proteomes" id="UP000214646">
    <property type="component" value="Unassembled WGS sequence"/>
</dbReference>
<organism evidence="6 7">
    <name type="scientific">Fimbriiglobus ruber</name>
    <dbReference type="NCBI Taxonomy" id="1908690"/>
    <lineage>
        <taxon>Bacteria</taxon>
        <taxon>Pseudomonadati</taxon>
        <taxon>Planctomycetota</taxon>
        <taxon>Planctomycetia</taxon>
        <taxon>Gemmatales</taxon>
        <taxon>Gemmataceae</taxon>
        <taxon>Fimbriiglobus</taxon>
    </lineage>
</organism>
<keyword evidence="7" id="KW-1185">Reference proteome</keyword>
<evidence type="ECO:0000313" key="6">
    <source>
        <dbReference type="EMBL" id="OWK41673.1"/>
    </source>
</evidence>
<proteinExistence type="predicted"/>
<keyword evidence="2" id="KW-0479">Metal-binding</keyword>
<evidence type="ECO:0000256" key="4">
    <source>
        <dbReference type="ARBA" id="ARBA00023014"/>
    </source>
</evidence>
<dbReference type="GO" id="GO:0046872">
    <property type="term" value="F:metal ion binding"/>
    <property type="evidence" value="ECO:0007669"/>
    <property type="project" value="UniProtKB-KW"/>
</dbReference>
<name>A0A225DL39_9BACT</name>
<dbReference type="PROSITE" id="PS51296">
    <property type="entry name" value="RIESKE"/>
    <property type="match status" value="1"/>
</dbReference>
<reference evidence="7" key="1">
    <citation type="submission" date="2017-06" db="EMBL/GenBank/DDBJ databases">
        <title>Genome analysis of Fimbriiglobus ruber SP5, the first member of the order Planctomycetales with confirmed chitinolytic capability.</title>
        <authorList>
            <person name="Ravin N.V."/>
            <person name="Rakitin A.L."/>
            <person name="Ivanova A.A."/>
            <person name="Beletsky A.V."/>
            <person name="Kulichevskaya I.S."/>
            <person name="Mardanov A.V."/>
            <person name="Dedysh S.N."/>
        </authorList>
    </citation>
    <scope>NUCLEOTIDE SEQUENCE [LARGE SCALE GENOMIC DNA]</scope>
    <source>
        <strain evidence="7">SP5</strain>
    </source>
</reference>
<accession>A0A225DL39</accession>
<protein>
    <submittedName>
        <fullName evidence="6">Nitrite reductase [NAD(P)H] small subunit</fullName>
    </submittedName>
</protein>
<keyword evidence="1" id="KW-0001">2Fe-2S</keyword>
<dbReference type="GO" id="GO:0051537">
    <property type="term" value="F:2 iron, 2 sulfur cluster binding"/>
    <property type="evidence" value="ECO:0007669"/>
    <property type="project" value="UniProtKB-KW"/>
</dbReference>
<dbReference type="OrthoDB" id="9795104at2"/>
<evidence type="ECO:0000256" key="2">
    <source>
        <dbReference type="ARBA" id="ARBA00022723"/>
    </source>
</evidence>
<evidence type="ECO:0000256" key="1">
    <source>
        <dbReference type="ARBA" id="ARBA00022714"/>
    </source>
</evidence>
<gene>
    <name evidence="6" type="ORF">FRUB_03751</name>
</gene>
<evidence type="ECO:0000259" key="5">
    <source>
        <dbReference type="PROSITE" id="PS51296"/>
    </source>
</evidence>